<keyword evidence="8" id="KW-0677">Repeat</keyword>
<comment type="caution">
    <text evidence="12">The sequence shown here is derived from an EMBL/GenBank/DDBJ whole genome shotgun (WGS) entry which is preliminary data.</text>
</comment>
<evidence type="ECO:0000256" key="10">
    <source>
        <dbReference type="PROSITE-ProRule" id="PRU00524"/>
    </source>
</evidence>
<evidence type="ECO:0000259" key="11">
    <source>
        <dbReference type="PROSITE" id="PS51177"/>
    </source>
</evidence>
<feature type="repeat" description="Lumazine-binding" evidence="10">
    <location>
        <begin position="1"/>
        <end position="95"/>
    </location>
</feature>
<feature type="domain" description="Lumazine-binding" evidence="11">
    <location>
        <begin position="96"/>
        <end position="192"/>
    </location>
</feature>
<dbReference type="PANTHER" id="PTHR21098">
    <property type="entry name" value="RIBOFLAVIN SYNTHASE ALPHA CHAIN"/>
    <property type="match status" value="1"/>
</dbReference>
<comment type="catalytic activity">
    <reaction evidence="1">
        <text>2 6,7-dimethyl-8-(1-D-ribityl)lumazine + H(+) = 5-amino-6-(D-ribitylamino)uracil + riboflavin</text>
        <dbReference type="Rhea" id="RHEA:20772"/>
        <dbReference type="ChEBI" id="CHEBI:15378"/>
        <dbReference type="ChEBI" id="CHEBI:15934"/>
        <dbReference type="ChEBI" id="CHEBI:57986"/>
        <dbReference type="ChEBI" id="CHEBI:58201"/>
        <dbReference type="EC" id="2.5.1.9"/>
    </reaction>
</comment>
<comment type="pathway">
    <text evidence="3">Cofactor biosynthesis; riboflavin biosynthesis; riboflavin from 2-hydroxy-3-oxobutyl phosphate and 5-amino-6-(D-ribitylamino)uracil: step 2/2.</text>
</comment>
<dbReference type="Pfam" id="PF00677">
    <property type="entry name" value="Lum_binding"/>
    <property type="match status" value="2"/>
</dbReference>
<dbReference type="CDD" id="cd00402">
    <property type="entry name" value="Riboflavin_synthase_like"/>
    <property type="match status" value="1"/>
</dbReference>
<dbReference type="GO" id="GO:0009231">
    <property type="term" value="P:riboflavin biosynthetic process"/>
    <property type="evidence" value="ECO:0007669"/>
    <property type="project" value="UniProtKB-KW"/>
</dbReference>
<keyword evidence="13" id="KW-1185">Reference proteome</keyword>
<evidence type="ECO:0000313" key="13">
    <source>
        <dbReference type="Proteomes" id="UP001204144"/>
    </source>
</evidence>
<dbReference type="EMBL" id="RJUF01000173">
    <property type="protein sequence ID" value="MCP9764425.1"/>
    <property type="molecule type" value="Genomic_DNA"/>
</dbReference>
<evidence type="ECO:0000256" key="6">
    <source>
        <dbReference type="ARBA" id="ARBA00022619"/>
    </source>
</evidence>
<sequence length="199" mass="22024">MFTGIVESKAQLVEINPNQSNLSFVFESDLTNEFKVDQSVSHNGVCLTIEKIDGKRYQVTAIEETLIKTNLGKLKVGDSANLERSMKANARFDGHIVQGHVDQIGICKKITDLNGSWQIDIEYDGSVGNITVEKGSICLNGISLTVFNSKENGFSVAIIPFTWTHTNMHAMKEGDTVNLEFDIVGKYLAKLHKPFIGKM</sequence>
<dbReference type="GO" id="GO:0004746">
    <property type="term" value="F:riboflavin synthase activity"/>
    <property type="evidence" value="ECO:0007669"/>
    <property type="project" value="UniProtKB-UniRule"/>
</dbReference>
<name>A0AAE3KXA2_9BACT</name>
<dbReference type="PROSITE" id="PS51177">
    <property type="entry name" value="LUMAZINE_BIND"/>
    <property type="match status" value="2"/>
</dbReference>
<dbReference type="AlphaFoldDB" id="A0AAE3KXA2"/>
<evidence type="ECO:0000256" key="3">
    <source>
        <dbReference type="ARBA" id="ARBA00004887"/>
    </source>
</evidence>
<dbReference type="Gene3D" id="2.40.30.20">
    <property type="match status" value="2"/>
</dbReference>
<dbReference type="RefSeq" id="WP_255038118.1">
    <property type="nucleotide sequence ID" value="NZ_RJUF01000173.1"/>
</dbReference>
<dbReference type="InterPro" id="IPR026017">
    <property type="entry name" value="Lumazine-bd_dom"/>
</dbReference>
<evidence type="ECO:0000256" key="2">
    <source>
        <dbReference type="ARBA" id="ARBA00002803"/>
    </source>
</evidence>
<reference evidence="12 13" key="1">
    <citation type="submission" date="2018-11" db="EMBL/GenBank/DDBJ databases">
        <title>Novel bacteria species description.</title>
        <authorList>
            <person name="Han J.-H."/>
        </authorList>
    </citation>
    <scope>NUCLEOTIDE SEQUENCE [LARGE SCALE GENOMIC DNA]</scope>
    <source>
        <strain evidence="12 13">KCTC23259</strain>
    </source>
</reference>
<feature type="domain" description="Lumazine-binding" evidence="11">
    <location>
        <begin position="1"/>
        <end position="95"/>
    </location>
</feature>
<gene>
    <name evidence="12" type="ORF">EGI31_15890</name>
</gene>
<evidence type="ECO:0000256" key="8">
    <source>
        <dbReference type="ARBA" id="ARBA00022737"/>
    </source>
</evidence>
<accession>A0AAE3KXA2</accession>
<evidence type="ECO:0000256" key="4">
    <source>
        <dbReference type="ARBA" id="ARBA00012827"/>
    </source>
</evidence>
<dbReference type="InterPro" id="IPR001783">
    <property type="entry name" value="Lumazine-bd"/>
</dbReference>
<organism evidence="12 13">
    <name type="scientific">Lacihabitans soyangensis</name>
    <dbReference type="NCBI Taxonomy" id="869394"/>
    <lineage>
        <taxon>Bacteria</taxon>
        <taxon>Pseudomonadati</taxon>
        <taxon>Bacteroidota</taxon>
        <taxon>Cytophagia</taxon>
        <taxon>Cytophagales</taxon>
        <taxon>Leadbetterellaceae</taxon>
        <taxon>Lacihabitans</taxon>
    </lineage>
</organism>
<keyword evidence="7 12" id="KW-0808">Transferase</keyword>
<evidence type="ECO:0000256" key="7">
    <source>
        <dbReference type="ARBA" id="ARBA00022679"/>
    </source>
</evidence>
<protein>
    <recommendedName>
        <fullName evidence="5 9">Riboflavin synthase</fullName>
        <ecNumber evidence="4 9">2.5.1.9</ecNumber>
    </recommendedName>
</protein>
<dbReference type="SUPFAM" id="SSF63380">
    <property type="entry name" value="Riboflavin synthase domain-like"/>
    <property type="match status" value="2"/>
</dbReference>
<dbReference type="InterPro" id="IPR023366">
    <property type="entry name" value="ATP_synth_asu-like_sf"/>
</dbReference>
<keyword evidence="6" id="KW-0686">Riboflavin biosynthesis</keyword>
<feature type="repeat" description="Lumazine-binding" evidence="10">
    <location>
        <begin position="96"/>
        <end position="192"/>
    </location>
</feature>
<evidence type="ECO:0000313" key="12">
    <source>
        <dbReference type="EMBL" id="MCP9764425.1"/>
    </source>
</evidence>
<evidence type="ECO:0000256" key="1">
    <source>
        <dbReference type="ARBA" id="ARBA00000968"/>
    </source>
</evidence>
<dbReference type="NCBIfam" id="TIGR00187">
    <property type="entry name" value="ribE"/>
    <property type="match status" value="1"/>
</dbReference>
<dbReference type="PIRSF" id="PIRSF000498">
    <property type="entry name" value="Riboflavin_syn_A"/>
    <property type="match status" value="1"/>
</dbReference>
<comment type="function">
    <text evidence="2">Catalyzes the dismutation of two molecules of 6,7-dimethyl-8-ribityllumazine, resulting in the formation of riboflavin and 5-amino-6-(D-ribitylamino)uracil.</text>
</comment>
<evidence type="ECO:0000256" key="5">
    <source>
        <dbReference type="ARBA" id="ARBA00013950"/>
    </source>
</evidence>
<dbReference type="Proteomes" id="UP001204144">
    <property type="component" value="Unassembled WGS sequence"/>
</dbReference>
<dbReference type="PANTHER" id="PTHR21098:SF12">
    <property type="entry name" value="RIBOFLAVIN SYNTHASE"/>
    <property type="match status" value="1"/>
</dbReference>
<proteinExistence type="predicted"/>
<dbReference type="InterPro" id="IPR017938">
    <property type="entry name" value="Riboflavin_synthase-like_b-brl"/>
</dbReference>
<evidence type="ECO:0000256" key="9">
    <source>
        <dbReference type="NCBIfam" id="TIGR00187"/>
    </source>
</evidence>
<dbReference type="NCBIfam" id="NF006767">
    <property type="entry name" value="PRK09289.1"/>
    <property type="match status" value="1"/>
</dbReference>
<dbReference type="EC" id="2.5.1.9" evidence="4 9"/>